<reference evidence="1" key="1">
    <citation type="journal article" date="2021" name="Proc. Natl. Acad. Sci. U.S.A.">
        <title>A Catalog of Tens of Thousands of Viruses from Human Metagenomes Reveals Hidden Associations with Chronic Diseases.</title>
        <authorList>
            <person name="Tisza M.J."/>
            <person name="Buck C.B."/>
        </authorList>
    </citation>
    <scope>NUCLEOTIDE SEQUENCE</scope>
    <source>
        <strain evidence="1">CthrK8</strain>
    </source>
</reference>
<protein>
    <submittedName>
        <fullName evidence="1">Uncharacterized protein</fullName>
    </submittedName>
</protein>
<sequence length="36" mass="4096">MTFRFIFILNSQGLLREGARPFPDAISGSLLFSHKQ</sequence>
<accession>A0A8S5MZJ5</accession>
<evidence type="ECO:0000313" key="1">
    <source>
        <dbReference type="EMBL" id="DAD87442.1"/>
    </source>
</evidence>
<dbReference type="EMBL" id="BK015021">
    <property type="protein sequence ID" value="DAD87442.1"/>
    <property type="molecule type" value="Genomic_DNA"/>
</dbReference>
<organism evidence="1">
    <name type="scientific">Siphoviridae sp. cthrK8</name>
    <dbReference type="NCBI Taxonomy" id="2826429"/>
    <lineage>
        <taxon>Viruses</taxon>
        <taxon>Duplodnaviria</taxon>
        <taxon>Heunggongvirae</taxon>
        <taxon>Uroviricota</taxon>
        <taxon>Caudoviricetes</taxon>
    </lineage>
</organism>
<proteinExistence type="predicted"/>
<name>A0A8S5MZJ5_9CAUD</name>